<keyword evidence="2" id="KW-0812">Transmembrane</keyword>
<keyword evidence="4" id="KW-1185">Reference proteome</keyword>
<organism evidence="3 4">
    <name type="scientific">[Bacteroides] pectinophilus ATCC 43243</name>
    <dbReference type="NCBI Taxonomy" id="483218"/>
    <lineage>
        <taxon>Bacteria</taxon>
        <taxon>Bacillati</taxon>
        <taxon>Bacillota</taxon>
        <taxon>Clostridia</taxon>
        <taxon>Eubacteriales</taxon>
    </lineage>
</organism>
<feature type="region of interest" description="Disordered" evidence="1">
    <location>
        <begin position="1"/>
        <end position="56"/>
    </location>
</feature>
<dbReference type="Proteomes" id="UP000003136">
    <property type="component" value="Unassembled WGS sequence"/>
</dbReference>
<dbReference type="STRING" id="483218.BACPEC_00463"/>
<comment type="caution">
    <text evidence="3">The sequence shown here is derived from an EMBL/GenBank/DDBJ whole genome shotgun (WGS) entry which is preliminary data.</text>
</comment>
<dbReference type="HOGENOM" id="CLU_1131827_0_0_9"/>
<dbReference type="EMBL" id="ABVQ01000034">
    <property type="protein sequence ID" value="EEC58333.1"/>
    <property type="molecule type" value="Genomic_DNA"/>
</dbReference>
<feature type="transmembrane region" description="Helical" evidence="2">
    <location>
        <begin position="65"/>
        <end position="84"/>
    </location>
</feature>
<evidence type="ECO:0000313" key="4">
    <source>
        <dbReference type="Proteomes" id="UP000003136"/>
    </source>
</evidence>
<reference evidence="3 4" key="2">
    <citation type="submission" date="2008-11" db="EMBL/GenBank/DDBJ databases">
        <authorList>
            <person name="Fulton L."/>
            <person name="Clifton S."/>
            <person name="Fulton B."/>
            <person name="Xu J."/>
            <person name="Minx P."/>
            <person name="Pepin K.H."/>
            <person name="Johnson M."/>
            <person name="Bhonagiri V."/>
            <person name="Nash W.E."/>
            <person name="Mardis E.R."/>
            <person name="Wilson R.K."/>
        </authorList>
    </citation>
    <scope>NUCLEOTIDE SEQUENCE [LARGE SCALE GENOMIC DNA]</scope>
    <source>
        <strain evidence="3 4">ATCC 43243</strain>
    </source>
</reference>
<sequence length="245" mass="27108">MKDKDNNNDEELKKDEKPEKPEDKDKDNSADRQEDPYAYEDGEFNPDEWDEQHPTRKRTRVMQKGLGIVVSIVALILFALLFVVEFRSYTKVKKNDNTYVSTDNKEVKEDVTTSILNIIETGSNYTIYLDSETGIEYVMFKVGSSISIQPLINPDGSYKQYVEPTTPAGGAASEATTKHSWIDGFKKQPEKEQTTQSTATVGASLPEAVHNKSVTAPSYSSASATQAAQGETEPVTAPADRAAVQ</sequence>
<proteinExistence type="predicted"/>
<dbReference type="AlphaFoldDB" id="B7AP59"/>
<keyword evidence="2" id="KW-1133">Transmembrane helix</keyword>
<accession>B7AP59</accession>
<reference evidence="3 4" key="1">
    <citation type="submission" date="2008-11" db="EMBL/GenBank/DDBJ databases">
        <title>Draft genome sequence of Bacteroides pectinophilus (ATCC 43243).</title>
        <authorList>
            <person name="Sudarsanam P."/>
            <person name="Ley R."/>
            <person name="Guruge J."/>
            <person name="Turnbaugh P.J."/>
            <person name="Mahowald M."/>
            <person name="Liep D."/>
            <person name="Gordon J."/>
        </authorList>
    </citation>
    <scope>NUCLEOTIDE SEQUENCE [LARGE SCALE GENOMIC DNA]</scope>
    <source>
        <strain evidence="3 4">ATCC 43243</strain>
    </source>
</reference>
<keyword evidence="2" id="KW-0472">Membrane</keyword>
<protein>
    <submittedName>
        <fullName evidence="3">Uncharacterized protein</fullName>
    </submittedName>
</protein>
<feature type="compositionally biased region" description="Acidic residues" evidence="1">
    <location>
        <begin position="37"/>
        <end position="50"/>
    </location>
</feature>
<feature type="compositionally biased region" description="Low complexity" evidence="1">
    <location>
        <begin position="213"/>
        <end position="229"/>
    </location>
</feature>
<gene>
    <name evidence="3" type="ORF">BACPEC_00463</name>
</gene>
<feature type="region of interest" description="Disordered" evidence="1">
    <location>
        <begin position="187"/>
        <end position="245"/>
    </location>
</feature>
<evidence type="ECO:0000256" key="1">
    <source>
        <dbReference type="SAM" id="MobiDB-lite"/>
    </source>
</evidence>
<name>B7AP59_9FIRM</name>
<feature type="compositionally biased region" description="Basic and acidic residues" evidence="1">
    <location>
        <begin position="1"/>
        <end position="35"/>
    </location>
</feature>
<evidence type="ECO:0000256" key="2">
    <source>
        <dbReference type="SAM" id="Phobius"/>
    </source>
</evidence>
<evidence type="ECO:0000313" key="3">
    <source>
        <dbReference type="EMBL" id="EEC58333.1"/>
    </source>
</evidence>